<feature type="compositionally biased region" description="Polar residues" evidence="1">
    <location>
        <begin position="28"/>
        <end position="39"/>
    </location>
</feature>
<evidence type="ECO:0000313" key="4">
    <source>
        <dbReference type="Proteomes" id="UP001497497"/>
    </source>
</evidence>
<feature type="region of interest" description="Disordered" evidence="1">
    <location>
        <begin position="679"/>
        <end position="717"/>
    </location>
</feature>
<reference evidence="3 4" key="1">
    <citation type="submission" date="2024-04" db="EMBL/GenBank/DDBJ databases">
        <authorList>
            <consortium name="Genoscope - CEA"/>
            <person name="William W."/>
        </authorList>
    </citation>
    <scope>NUCLEOTIDE SEQUENCE [LARGE SCALE GENOMIC DNA]</scope>
</reference>
<dbReference type="SUPFAM" id="SSF52949">
    <property type="entry name" value="Macro domain-like"/>
    <property type="match status" value="1"/>
</dbReference>
<name>A0AAV2HHQ7_LYMST</name>
<dbReference type="InterPro" id="IPR002589">
    <property type="entry name" value="Macro_dom"/>
</dbReference>
<feature type="region of interest" description="Disordered" evidence="1">
    <location>
        <begin position="589"/>
        <end position="615"/>
    </location>
</feature>
<dbReference type="AlphaFoldDB" id="A0AAV2HHQ7"/>
<feature type="region of interest" description="Disordered" evidence="1">
    <location>
        <begin position="1"/>
        <end position="122"/>
    </location>
</feature>
<feature type="compositionally biased region" description="Low complexity" evidence="1">
    <location>
        <begin position="521"/>
        <end position="539"/>
    </location>
</feature>
<feature type="compositionally biased region" description="Basic residues" evidence="1">
    <location>
        <begin position="321"/>
        <end position="340"/>
    </location>
</feature>
<gene>
    <name evidence="3" type="ORF">GSLYS_00006903001</name>
</gene>
<dbReference type="Pfam" id="PF01661">
    <property type="entry name" value="Macro"/>
    <property type="match status" value="1"/>
</dbReference>
<feature type="region of interest" description="Disordered" evidence="1">
    <location>
        <begin position="503"/>
        <end position="569"/>
    </location>
</feature>
<feature type="compositionally biased region" description="Low complexity" evidence="1">
    <location>
        <begin position="589"/>
        <end position="603"/>
    </location>
</feature>
<evidence type="ECO:0000259" key="2">
    <source>
        <dbReference type="PROSITE" id="PS51154"/>
    </source>
</evidence>
<feature type="region of interest" description="Disordered" evidence="1">
    <location>
        <begin position="736"/>
        <end position="775"/>
    </location>
</feature>
<keyword evidence="4" id="KW-1185">Reference proteome</keyword>
<feature type="region of interest" description="Disordered" evidence="1">
    <location>
        <begin position="154"/>
        <end position="401"/>
    </location>
</feature>
<sequence>MGNNQSGLPDEDDGPRYDFHENVLREAQSVSDDPDSNLQPPLPAVNAHLAVHEDEQYFSAEEGDSVVSITPPRTRPESSSGEDFSEDNSTDDDETTTIEERSTVKEQSFLIPSSPSIANRSYKSKLTVKKSCGQCNVSTFQEHDSIGPELEIAKRGGDQFSQSPNSSRGSESLISLSGEMVTTPKSPTQKVEKEIQSSPFIPIGQKVSPGKRKASENVEEFLPPSKQMVTRASSKRKRIGYFESSESESGDEGVRKFPKKGKYVIKSPKKARRSDRDSLQRGNNSSDSDVKVYQKRRRTRNSRNDEDSESESSEDSGEKKKLGRRSNSKFKKDLRRKKKRSDSSDSSESNSHKKKRHKDLEHSDTESEDETDKEKITKSKGGRVKKNSGTSTADRVDAAVNTETDLISQNIEPLQTAPNQELNPPIQHCNTLKMGNNSVRNLQGKILFVRLQDRDKPPGLESAAAAGHIQHFTSTSSSLKNAENNLSPEVSAFAFNRSKSGKITALPQPGGGDNLIEKHVTPPSQVSSVSEEETGSSSPFKNIVLTPPKTARLHDASSDSKSSPLKRSLNHMENGEEVTDMDVDESQLSISNQSNNPSSSFSPGGRLTKFGEQQGNTTAERFKSFWSQKKKKISTNLKSLFSKSKSTPTSPNTSKSWQSFLSSSPAANRLVNSFHSPRSSMSTFLSSDGSHQSFVSSSPRQHVPAGPPLPNANSKSPPLASFSVLSPIFTVARPNQSATPVVQQMSNASKRSDNHNASPTGHSSRILSSPGLANIDGNQQTNTSVEILQQILGHQVLNFRLANFLHVCVCMGDIAEQKTSSIVNWTDGELSHIFTPCSKSIAAKAGALMRAGCSDYIEIKGGNLEAPDVLTTAAGGRLDRSVEAILHVVAPNWVEGQEFQNRRALLEVYANCLRFADERLGLESISFPLIGEGLFPADICVQAFFDSLLIFLAEHSASLNSANLSFIQLVIFDANVTNFAADLIQSRLDTITQQGLDSTVAGTYGLYYGGQTVRVVPGAEAQVTSTSPPVVTNTERALSGRPRVKRPRL</sequence>
<feature type="region of interest" description="Disordered" evidence="1">
    <location>
        <begin position="1024"/>
        <end position="1049"/>
    </location>
</feature>
<comment type="caution">
    <text evidence="3">The sequence shown here is derived from an EMBL/GenBank/DDBJ whole genome shotgun (WGS) entry which is preliminary data.</text>
</comment>
<feature type="compositionally biased region" description="Basic residues" evidence="1">
    <location>
        <begin position="256"/>
        <end position="273"/>
    </location>
</feature>
<evidence type="ECO:0000313" key="3">
    <source>
        <dbReference type="EMBL" id="CAL1532885.1"/>
    </source>
</evidence>
<dbReference type="Proteomes" id="UP001497497">
    <property type="component" value="Unassembled WGS sequence"/>
</dbReference>
<feature type="compositionally biased region" description="Low complexity" evidence="1">
    <location>
        <begin position="166"/>
        <end position="179"/>
    </location>
</feature>
<feature type="compositionally biased region" description="Acidic residues" evidence="1">
    <location>
        <begin position="83"/>
        <end position="97"/>
    </location>
</feature>
<accession>A0AAV2HHQ7</accession>
<dbReference type="InterPro" id="IPR043472">
    <property type="entry name" value="Macro_dom-like"/>
</dbReference>
<feature type="compositionally biased region" description="Acidic residues" evidence="1">
    <location>
        <begin position="306"/>
        <end position="315"/>
    </location>
</feature>
<proteinExistence type="predicted"/>
<evidence type="ECO:0000256" key="1">
    <source>
        <dbReference type="SAM" id="MobiDB-lite"/>
    </source>
</evidence>
<protein>
    <recommendedName>
        <fullName evidence="2">Macro domain-containing protein</fullName>
    </recommendedName>
</protein>
<feature type="compositionally biased region" description="Basic and acidic residues" evidence="1">
    <location>
        <begin position="14"/>
        <end position="24"/>
    </location>
</feature>
<feature type="compositionally biased region" description="Polar residues" evidence="1">
    <location>
        <begin position="110"/>
        <end position="121"/>
    </location>
</feature>
<dbReference type="EMBL" id="CAXITT010000127">
    <property type="protein sequence ID" value="CAL1532885.1"/>
    <property type="molecule type" value="Genomic_DNA"/>
</dbReference>
<feature type="compositionally biased region" description="Polar residues" evidence="1">
    <location>
        <begin position="736"/>
        <end position="767"/>
    </location>
</feature>
<feature type="domain" description="Macro" evidence="2">
    <location>
        <begin position="794"/>
        <end position="988"/>
    </location>
</feature>
<dbReference type="Gene3D" id="3.40.220.10">
    <property type="entry name" value="Leucine Aminopeptidase, subunit E, domain 1"/>
    <property type="match status" value="1"/>
</dbReference>
<dbReference type="PROSITE" id="PS51154">
    <property type="entry name" value="MACRO"/>
    <property type="match status" value="1"/>
</dbReference>
<feature type="compositionally biased region" description="Polar residues" evidence="1">
    <location>
        <begin position="679"/>
        <end position="700"/>
    </location>
</feature>
<organism evidence="3 4">
    <name type="scientific">Lymnaea stagnalis</name>
    <name type="common">Great pond snail</name>
    <name type="synonym">Helix stagnalis</name>
    <dbReference type="NCBI Taxonomy" id="6523"/>
    <lineage>
        <taxon>Eukaryota</taxon>
        <taxon>Metazoa</taxon>
        <taxon>Spiralia</taxon>
        <taxon>Lophotrochozoa</taxon>
        <taxon>Mollusca</taxon>
        <taxon>Gastropoda</taxon>
        <taxon>Heterobranchia</taxon>
        <taxon>Euthyneura</taxon>
        <taxon>Panpulmonata</taxon>
        <taxon>Hygrophila</taxon>
        <taxon>Lymnaeoidea</taxon>
        <taxon>Lymnaeidae</taxon>
        <taxon>Lymnaea</taxon>
    </lineage>
</organism>